<dbReference type="AlphaFoldDB" id="A0A835P331"/>
<dbReference type="EMBL" id="JADDUC020000001">
    <property type="protein sequence ID" value="KAI1242598.1"/>
    <property type="molecule type" value="Genomic_DNA"/>
</dbReference>
<dbReference type="PANTHER" id="PTHR16022">
    <property type="entry name" value="WD REPEAT DOMAIN 60"/>
    <property type="match status" value="1"/>
</dbReference>
<dbReference type="GO" id="GO:0005868">
    <property type="term" value="C:cytoplasmic dynein complex"/>
    <property type="evidence" value="ECO:0007669"/>
    <property type="project" value="InterPro"/>
</dbReference>
<reference evidence="2" key="1">
    <citation type="submission" date="2020-10" db="EMBL/GenBank/DDBJ databases">
        <title>Feather gene expression reveals the developmental basis of iridescence in African starlings.</title>
        <authorList>
            <person name="Rubenstein D.R."/>
        </authorList>
    </citation>
    <scope>NUCLEOTIDE SEQUENCE</scope>
    <source>
        <strain evidence="2">SS15</strain>
        <tissue evidence="2">Liver</tissue>
    </source>
</reference>
<comment type="caution">
    <text evidence="2">The sequence shown here is derived from an EMBL/GenBank/DDBJ whole genome shotgun (WGS) entry which is preliminary data.</text>
</comment>
<dbReference type="OrthoDB" id="2162425at2759"/>
<evidence type="ECO:0000256" key="1">
    <source>
        <dbReference type="SAM" id="MobiDB-lite"/>
    </source>
</evidence>
<sequence length="1274" mass="147386">MEKLKHRFLTVLHINFSCAVNLHMQSELQSSSRSSQKRTKEDTWKAEELRKHLKASLADIQNEDQKHREKKLQRERTVHDIGPDRHGRRDREKSKERTRERFKSSERDRDKRREKEREKEHQREDQERHRDKVRESRLEERHSVLKHKDRETDRERDKQHKSYEIKQTDPQNYLKSFEGGDTEHHRRREIRHHLEEEKARTEERERRHKAQKDNDLRKKIEKISAYEVKEGEGVHKLEKHQELDKERERKYREKKEHSVGTEKERLSKERSRKYYGKEEEEKHKSKRSKEKSSHGDREGPEAEANERVKSRENERKKYDLRNSEYKKVERIQEEMSHQLVRTVKEKGKFIEKEDMDTREEDYEDDFEDDEDKSGEVGDAEENLREIKFSRISEIEEIQRAITAENDRIFTPLPKKLENEKKKPVMGIKRSSELLPLIDLDFSVSFSLLDLPPVNEYDMYIRNFGKMNTKQAYVQCNEDNLDRDIQTEEVETLEKWTQHPGESALVSGGPINSQDTSVNGALTPKIDSQRLANFLRWYVVVLVPVKQRGRSVYEYKIVAIPSIEMSGPPFQIASMDENGILNMWVVVELQKVDLAGSQTDLGLVPGGKVKLVHSSTVELNNSLFPKDISQRMPQTLTIKFLSSNPNHFIVGTNIMTSEYPLMQWNDSTKGQPIIALQWALTRPAVFFALDASSNIYIWDLLENDLLPVAKQTIPSEKIAAMTLLGEPEKANGLLGMVLAKESGQIDIQYLRANYQSSFWLQKSMIGRYLTLRHPPKLMNLYLWTRALSATVEQPLTTEPAEHTPRSRELAWMLCAPVTEQNSPNTTAKFQSPSATFGDCASHFSRILSEMSRIFHVNSQDFYAVKLPRLECIPFTDSLPSPLHFQSSTTGEASCDQQRKGSGKERQRSFWVMHDRYLALSNISFERLQHADKPMAVRSSLVQSEEKECMYSQFVLYSQLPVGHWTPAILTDNWAIKFRHKEMLIKSDRVKSAWESCTPSSTPWFCGAKPVVFCSTSFAMSSSHCMPTSNPVLAIFADAEVHDENVISLLQHILQGNISRQLTSVENLASGTQNLDTQSGTIPVDYTMSMRSNKVSDSSISMNTIKLDFTGIYGPGENDTVSDSLNQMDEVTPKTNHKAVHGTLKTTLLGSEAYITTATPFIILLFEIQSLSNKFTYLWFCAEIQELPAKLLGKKPLKKEIKFSSKFSRKPKIKLVCITKIPLEQSSIWITKVYLEESLTFKATRPKEDFNILSTLCIAICKYYRAVVDVGLFPRL</sequence>
<accession>A0A835P331</accession>
<evidence type="ECO:0008006" key="5">
    <source>
        <dbReference type="Google" id="ProtNLM"/>
    </source>
</evidence>
<proteinExistence type="predicted"/>
<feature type="compositionally biased region" description="Basic and acidic residues" evidence="1">
    <location>
        <begin position="63"/>
        <end position="167"/>
    </location>
</feature>
<protein>
    <recommendedName>
        <fullName evidence="5">WD repeat-containing protein 60</fullName>
    </recommendedName>
</protein>
<reference evidence="3 4" key="2">
    <citation type="journal article" date="2021" name="J. Hered.">
        <title>Feather Gene Expression Elucidates the Developmental Basis of Plumage Iridescence in African Starlings.</title>
        <authorList>
            <person name="Rubenstein D.R."/>
            <person name="Corvelo A."/>
            <person name="MacManes M.D."/>
            <person name="Maia R."/>
            <person name="Narzisi G."/>
            <person name="Rousaki A."/>
            <person name="Vandenabeele P."/>
            <person name="Shawkey M.D."/>
            <person name="Solomon J."/>
        </authorList>
    </citation>
    <scope>NUCLEOTIDE SEQUENCE [LARGE SCALE GENOMIC DNA]</scope>
    <source>
        <strain evidence="3">SS15</strain>
    </source>
</reference>
<evidence type="ECO:0000313" key="2">
    <source>
        <dbReference type="EMBL" id="KAG0134564.1"/>
    </source>
</evidence>
<dbReference type="Proteomes" id="UP000618051">
    <property type="component" value="Unassembled WGS sequence"/>
</dbReference>
<feature type="compositionally biased region" description="Basic and acidic residues" evidence="1">
    <location>
        <begin position="192"/>
        <end position="269"/>
    </location>
</feature>
<dbReference type="PANTHER" id="PTHR16022:SF0">
    <property type="entry name" value="CYTOPLASMIC DYNEIN 2 INTERMEDIATE CHAIN 1"/>
    <property type="match status" value="1"/>
</dbReference>
<feature type="region of interest" description="Disordered" evidence="1">
    <location>
        <begin position="56"/>
        <end position="321"/>
    </location>
</feature>
<keyword evidence="4" id="KW-1185">Reference proteome</keyword>
<dbReference type="GO" id="GO:0045503">
    <property type="term" value="F:dynein light chain binding"/>
    <property type="evidence" value="ECO:0007669"/>
    <property type="project" value="InterPro"/>
</dbReference>
<feature type="region of interest" description="Disordered" evidence="1">
    <location>
        <begin position="352"/>
        <end position="377"/>
    </location>
</feature>
<feature type="compositionally biased region" description="Basic and acidic residues" evidence="1">
    <location>
        <begin position="290"/>
        <end position="321"/>
    </location>
</feature>
<gene>
    <name evidence="3" type="ORF">IHE44_0000130</name>
    <name evidence="2" type="ORF">IHE44_007821</name>
</gene>
<dbReference type="EMBL" id="JADDUC010000004">
    <property type="protein sequence ID" value="KAG0134564.1"/>
    <property type="molecule type" value="Genomic_DNA"/>
</dbReference>
<feature type="compositionally biased region" description="Acidic residues" evidence="1">
    <location>
        <begin position="353"/>
        <end position="377"/>
    </location>
</feature>
<dbReference type="InterPro" id="IPR042505">
    <property type="entry name" value="DYNC2I1"/>
</dbReference>
<evidence type="ECO:0000313" key="3">
    <source>
        <dbReference type="EMBL" id="KAI1242598.1"/>
    </source>
</evidence>
<name>A0A835P331_9PASS</name>
<evidence type="ECO:0000313" key="4">
    <source>
        <dbReference type="Proteomes" id="UP000618051"/>
    </source>
</evidence>
<organism evidence="2">
    <name type="scientific">Lamprotornis superbus</name>
    <dbReference type="NCBI Taxonomy" id="245042"/>
    <lineage>
        <taxon>Eukaryota</taxon>
        <taxon>Metazoa</taxon>
        <taxon>Chordata</taxon>
        <taxon>Craniata</taxon>
        <taxon>Vertebrata</taxon>
        <taxon>Euteleostomi</taxon>
        <taxon>Archelosauria</taxon>
        <taxon>Archosauria</taxon>
        <taxon>Dinosauria</taxon>
        <taxon>Saurischia</taxon>
        <taxon>Theropoda</taxon>
        <taxon>Coelurosauria</taxon>
        <taxon>Aves</taxon>
        <taxon>Neognathae</taxon>
        <taxon>Neoaves</taxon>
        <taxon>Telluraves</taxon>
        <taxon>Australaves</taxon>
        <taxon>Passeriformes</taxon>
        <taxon>Sturnidae</taxon>
        <taxon>Lamprotornis</taxon>
    </lineage>
</organism>
<dbReference type="GO" id="GO:0042073">
    <property type="term" value="P:intraciliary transport"/>
    <property type="evidence" value="ECO:0007669"/>
    <property type="project" value="InterPro"/>
</dbReference>
<dbReference type="GO" id="GO:0005929">
    <property type="term" value="C:cilium"/>
    <property type="evidence" value="ECO:0007669"/>
    <property type="project" value="GOC"/>
</dbReference>
<dbReference type="GO" id="GO:0045504">
    <property type="term" value="F:dynein heavy chain binding"/>
    <property type="evidence" value="ECO:0007669"/>
    <property type="project" value="InterPro"/>
</dbReference>
<reference evidence="3" key="3">
    <citation type="submission" date="2022-01" db="EMBL/GenBank/DDBJ databases">
        <authorList>
            <person name="Rubenstein D.R."/>
        </authorList>
    </citation>
    <scope>NUCLEOTIDE SEQUENCE</scope>
    <source>
        <strain evidence="3">SS15</strain>
        <tissue evidence="3">Liver</tissue>
    </source>
</reference>